<keyword evidence="1" id="KW-0812">Transmembrane</keyword>
<dbReference type="AlphaFoldDB" id="A0A9D2PSZ2"/>
<evidence type="ECO:0000313" key="3">
    <source>
        <dbReference type="Proteomes" id="UP000823863"/>
    </source>
</evidence>
<name>A0A9D2PSZ2_9FIRM</name>
<reference evidence="2" key="1">
    <citation type="journal article" date="2021" name="PeerJ">
        <title>Extensive microbial diversity within the chicken gut microbiome revealed by metagenomics and culture.</title>
        <authorList>
            <person name="Gilroy R."/>
            <person name="Ravi A."/>
            <person name="Getino M."/>
            <person name="Pursley I."/>
            <person name="Horton D.L."/>
            <person name="Alikhan N.F."/>
            <person name="Baker D."/>
            <person name="Gharbi K."/>
            <person name="Hall N."/>
            <person name="Watson M."/>
            <person name="Adriaenssens E.M."/>
            <person name="Foster-Nyarko E."/>
            <person name="Jarju S."/>
            <person name="Secka A."/>
            <person name="Antonio M."/>
            <person name="Oren A."/>
            <person name="Chaudhuri R.R."/>
            <person name="La Ragione R."/>
            <person name="Hildebrand F."/>
            <person name="Pallen M.J."/>
        </authorList>
    </citation>
    <scope>NUCLEOTIDE SEQUENCE</scope>
    <source>
        <strain evidence="2">CHK198-12963</strain>
    </source>
</reference>
<evidence type="ECO:0000256" key="1">
    <source>
        <dbReference type="SAM" id="Phobius"/>
    </source>
</evidence>
<proteinExistence type="predicted"/>
<feature type="transmembrane region" description="Helical" evidence="1">
    <location>
        <begin position="42"/>
        <end position="66"/>
    </location>
</feature>
<evidence type="ECO:0000313" key="2">
    <source>
        <dbReference type="EMBL" id="HJC65678.1"/>
    </source>
</evidence>
<dbReference type="EMBL" id="DWWB01000013">
    <property type="protein sequence ID" value="HJC65678.1"/>
    <property type="molecule type" value="Genomic_DNA"/>
</dbReference>
<feature type="transmembrane region" description="Helical" evidence="1">
    <location>
        <begin position="12"/>
        <end position="30"/>
    </location>
</feature>
<dbReference type="Proteomes" id="UP000823863">
    <property type="component" value="Unassembled WGS sequence"/>
</dbReference>
<keyword evidence="1" id="KW-1133">Transmembrane helix</keyword>
<accession>A0A9D2PSZ2</accession>
<protein>
    <submittedName>
        <fullName evidence="2">Uncharacterized protein</fullName>
    </submittedName>
</protein>
<sequence length="131" mass="15064">MGQFGESIKKRPLNLLLIVLVAVLYVLNNLVLKKSFHGAVRFFLVCYLNDLICPLLFLSYINLLLISINRELEKWPQILTVSLCAGVIWEFLAPVFKPSSVTDPWDLACYTAGGMTYWAALNIWKKWKENR</sequence>
<keyword evidence="1" id="KW-0472">Membrane</keyword>
<gene>
    <name evidence="2" type="ORF">H9931_03005</name>
</gene>
<reference evidence="2" key="2">
    <citation type="submission" date="2021-04" db="EMBL/GenBank/DDBJ databases">
        <authorList>
            <person name="Gilroy R."/>
        </authorList>
    </citation>
    <scope>NUCLEOTIDE SEQUENCE</scope>
    <source>
        <strain evidence="2">CHK198-12963</strain>
    </source>
</reference>
<comment type="caution">
    <text evidence="2">The sequence shown here is derived from an EMBL/GenBank/DDBJ whole genome shotgun (WGS) entry which is preliminary data.</text>
</comment>
<organism evidence="2 3">
    <name type="scientific">Candidatus Enterocloster excrementigallinarum</name>
    <dbReference type="NCBI Taxonomy" id="2838558"/>
    <lineage>
        <taxon>Bacteria</taxon>
        <taxon>Bacillati</taxon>
        <taxon>Bacillota</taxon>
        <taxon>Clostridia</taxon>
        <taxon>Lachnospirales</taxon>
        <taxon>Lachnospiraceae</taxon>
        <taxon>Enterocloster</taxon>
    </lineage>
</organism>